<keyword evidence="4" id="KW-0808">Transferase</keyword>
<dbReference type="InterPro" id="IPR013154">
    <property type="entry name" value="ADH-like_N"/>
</dbReference>
<keyword evidence="12" id="KW-1185">Reference proteome</keyword>
<dbReference type="SUPFAM" id="SSF51735">
    <property type="entry name" value="NAD(P)-binding Rossmann-fold domains"/>
    <property type="match status" value="2"/>
</dbReference>
<dbReference type="PANTHER" id="PTHR43775:SF49">
    <property type="entry name" value="SYNTHASE, PUTATIVE (JCVI)-RELATED"/>
    <property type="match status" value="1"/>
</dbReference>
<feature type="domain" description="Carrier" evidence="9">
    <location>
        <begin position="1730"/>
        <end position="1808"/>
    </location>
</feature>
<dbReference type="InterPro" id="IPR013968">
    <property type="entry name" value="PKS_KR"/>
</dbReference>
<dbReference type="InterPro" id="IPR009081">
    <property type="entry name" value="PP-bd_ACP"/>
</dbReference>
<protein>
    <submittedName>
        <fullName evidence="11">NAD(P)-binding Rossmann-fold containing protein</fullName>
    </submittedName>
</protein>
<dbReference type="CDD" id="cd02440">
    <property type="entry name" value="AdoMet_MTases"/>
    <property type="match status" value="1"/>
</dbReference>
<dbReference type="SUPFAM" id="SSF52151">
    <property type="entry name" value="FabD/lysophospholipase-like"/>
    <property type="match status" value="1"/>
</dbReference>
<dbReference type="GO" id="GO:0016491">
    <property type="term" value="F:oxidoreductase activity"/>
    <property type="evidence" value="ECO:0007669"/>
    <property type="project" value="InterPro"/>
</dbReference>
<evidence type="ECO:0000256" key="5">
    <source>
        <dbReference type="ARBA" id="ARBA00022857"/>
    </source>
</evidence>
<evidence type="ECO:0000256" key="6">
    <source>
        <dbReference type="ARBA" id="ARBA00023268"/>
    </source>
</evidence>
<dbReference type="InterPro" id="IPR049551">
    <property type="entry name" value="PKS_DH_C"/>
</dbReference>
<dbReference type="OrthoDB" id="329835at2759"/>
<dbReference type="STRING" id="1116229.S3D481"/>
<dbReference type="PANTHER" id="PTHR43775">
    <property type="entry name" value="FATTY ACID SYNTHASE"/>
    <property type="match status" value="1"/>
</dbReference>
<dbReference type="SMART" id="SM00827">
    <property type="entry name" value="PKS_AT"/>
    <property type="match status" value="1"/>
</dbReference>
<dbReference type="GO" id="GO:0032259">
    <property type="term" value="P:methylation"/>
    <property type="evidence" value="ECO:0007669"/>
    <property type="project" value="UniProtKB-KW"/>
</dbReference>
<dbReference type="Gene3D" id="3.40.366.10">
    <property type="entry name" value="Malonyl-Coenzyme A Acyl Carrier Protein, domain 2"/>
    <property type="match status" value="1"/>
</dbReference>
<dbReference type="Gene3D" id="3.40.50.720">
    <property type="entry name" value="NAD(P)-binding Rossmann-like Domain"/>
    <property type="match status" value="1"/>
</dbReference>
<evidence type="ECO:0000256" key="7">
    <source>
        <dbReference type="ARBA" id="ARBA00023315"/>
    </source>
</evidence>
<keyword evidence="5" id="KW-0521">NADP</keyword>
<dbReference type="SMART" id="SM00823">
    <property type="entry name" value="PKS_PP"/>
    <property type="match status" value="1"/>
</dbReference>
<dbReference type="Gene3D" id="3.10.129.110">
    <property type="entry name" value="Polyketide synthase dehydratase"/>
    <property type="match status" value="1"/>
</dbReference>
<dbReference type="Pfam" id="PF13602">
    <property type="entry name" value="ADH_zinc_N_2"/>
    <property type="match status" value="1"/>
</dbReference>
<feature type="active site" description="Proton donor; for dehydratase activity" evidence="8">
    <location>
        <position position="458"/>
    </location>
</feature>
<dbReference type="InterPro" id="IPR016035">
    <property type="entry name" value="Acyl_Trfase/lysoPLipase"/>
</dbReference>
<dbReference type="InterPro" id="IPR001227">
    <property type="entry name" value="Ac_transferase_dom_sf"/>
</dbReference>
<dbReference type="CDD" id="cd05195">
    <property type="entry name" value="enoyl_red"/>
    <property type="match status" value="1"/>
</dbReference>
<dbReference type="SUPFAM" id="SSF53335">
    <property type="entry name" value="S-adenosyl-L-methionine-dependent methyltransferases"/>
    <property type="match status" value="1"/>
</dbReference>
<dbReference type="SUPFAM" id="SSF47336">
    <property type="entry name" value="ACP-like"/>
    <property type="match status" value="1"/>
</dbReference>
<dbReference type="Gene3D" id="3.90.180.10">
    <property type="entry name" value="Medium-chain alcohol dehydrogenases, catalytic domain"/>
    <property type="match status" value="1"/>
</dbReference>
<evidence type="ECO:0000259" key="9">
    <source>
        <dbReference type="PROSITE" id="PS50075"/>
    </source>
</evidence>
<feature type="domain" description="PKS/mFAS DH" evidence="10">
    <location>
        <begin position="263"/>
        <end position="544"/>
    </location>
</feature>
<evidence type="ECO:0000256" key="4">
    <source>
        <dbReference type="ARBA" id="ARBA00022679"/>
    </source>
</evidence>
<dbReference type="InterPro" id="IPR020806">
    <property type="entry name" value="PKS_PP-bd"/>
</dbReference>
<dbReference type="RefSeq" id="XP_008079874.1">
    <property type="nucleotide sequence ID" value="XM_008081683.1"/>
</dbReference>
<keyword evidence="6" id="KW-0511">Multifunctional enzyme</keyword>
<feature type="active site" description="Proton acceptor; for dehydratase activity" evidence="8">
    <location>
        <position position="295"/>
    </location>
</feature>
<dbReference type="Pfam" id="PF08240">
    <property type="entry name" value="ADH_N"/>
    <property type="match status" value="1"/>
</dbReference>
<dbReference type="InterPro" id="IPR049900">
    <property type="entry name" value="PKS_mFAS_DH"/>
</dbReference>
<dbReference type="InterPro" id="IPR029063">
    <property type="entry name" value="SAM-dependent_MTases_sf"/>
</dbReference>
<dbReference type="SUPFAM" id="SSF55048">
    <property type="entry name" value="Probable ACP-binding domain of malonyl-CoA ACP transacylase"/>
    <property type="match status" value="1"/>
</dbReference>
<dbReference type="Gene3D" id="3.40.50.150">
    <property type="entry name" value="Vaccinia Virus protein VP39"/>
    <property type="match status" value="1"/>
</dbReference>
<evidence type="ECO:0000313" key="12">
    <source>
        <dbReference type="Proteomes" id="UP000016922"/>
    </source>
</evidence>
<dbReference type="InterPro" id="IPR036291">
    <property type="entry name" value="NAD(P)-bd_dom_sf"/>
</dbReference>
<dbReference type="EMBL" id="KE145358">
    <property type="protein sequence ID" value="EPE33257.1"/>
    <property type="molecule type" value="Genomic_DNA"/>
</dbReference>
<dbReference type="Pfam" id="PF08659">
    <property type="entry name" value="KR"/>
    <property type="match status" value="1"/>
</dbReference>
<dbReference type="InterPro" id="IPR020807">
    <property type="entry name" value="PKS_DH"/>
</dbReference>
<dbReference type="PROSITE" id="PS52019">
    <property type="entry name" value="PKS_MFAS_DH"/>
    <property type="match status" value="1"/>
</dbReference>
<dbReference type="eggNOG" id="KOG1202">
    <property type="taxonomic scope" value="Eukaryota"/>
</dbReference>
<dbReference type="GO" id="GO:0031177">
    <property type="term" value="F:phosphopantetheine binding"/>
    <property type="evidence" value="ECO:0007669"/>
    <property type="project" value="InterPro"/>
</dbReference>
<dbReference type="GeneID" id="19465323"/>
<dbReference type="InterPro" id="IPR057326">
    <property type="entry name" value="KR_dom"/>
</dbReference>
<keyword evidence="1" id="KW-0596">Phosphopantetheine</keyword>
<dbReference type="SMART" id="SM00826">
    <property type="entry name" value="PKS_DH"/>
    <property type="match status" value="1"/>
</dbReference>
<dbReference type="GO" id="GO:0008168">
    <property type="term" value="F:methyltransferase activity"/>
    <property type="evidence" value="ECO:0007669"/>
    <property type="project" value="UniProtKB-KW"/>
</dbReference>
<keyword evidence="3" id="KW-0489">Methyltransferase</keyword>
<dbReference type="Pfam" id="PF14765">
    <property type="entry name" value="PS-DH"/>
    <property type="match status" value="1"/>
</dbReference>
<dbReference type="Proteomes" id="UP000016922">
    <property type="component" value="Unassembled WGS sequence"/>
</dbReference>
<dbReference type="Pfam" id="PF00550">
    <property type="entry name" value="PP-binding"/>
    <property type="match status" value="1"/>
</dbReference>
<dbReference type="GO" id="GO:0004312">
    <property type="term" value="F:fatty acid synthase activity"/>
    <property type="evidence" value="ECO:0007669"/>
    <property type="project" value="TreeGrafter"/>
</dbReference>
<dbReference type="InterPro" id="IPR036736">
    <property type="entry name" value="ACP-like_sf"/>
</dbReference>
<evidence type="ECO:0000259" key="10">
    <source>
        <dbReference type="PROSITE" id="PS52019"/>
    </source>
</evidence>
<dbReference type="InterPro" id="IPR013217">
    <property type="entry name" value="Methyltransf_12"/>
</dbReference>
<dbReference type="SMART" id="SM00822">
    <property type="entry name" value="PKS_KR"/>
    <property type="match status" value="1"/>
</dbReference>
<dbReference type="InterPro" id="IPR020843">
    <property type="entry name" value="ER"/>
</dbReference>
<dbReference type="Pfam" id="PF08242">
    <property type="entry name" value="Methyltransf_12"/>
    <property type="match status" value="1"/>
</dbReference>
<dbReference type="GO" id="GO:0006633">
    <property type="term" value="P:fatty acid biosynthetic process"/>
    <property type="evidence" value="ECO:0007669"/>
    <property type="project" value="TreeGrafter"/>
</dbReference>
<dbReference type="PROSITE" id="PS50075">
    <property type="entry name" value="CARRIER"/>
    <property type="match status" value="1"/>
</dbReference>
<dbReference type="InterPro" id="IPR042104">
    <property type="entry name" value="PKS_dehydratase_sf"/>
</dbReference>
<dbReference type="InterPro" id="IPR050091">
    <property type="entry name" value="PKS_NRPS_Biosynth_Enz"/>
</dbReference>
<dbReference type="SUPFAM" id="SSF50129">
    <property type="entry name" value="GroES-like"/>
    <property type="match status" value="1"/>
</dbReference>
<dbReference type="Pfam" id="PF00698">
    <property type="entry name" value="Acyl_transf_1"/>
    <property type="match status" value="1"/>
</dbReference>
<gene>
    <name evidence="11" type="ORF">GLAREA_06269</name>
</gene>
<dbReference type="FunFam" id="3.40.50.720:FF:000209">
    <property type="entry name" value="Polyketide synthase Pks12"/>
    <property type="match status" value="1"/>
</dbReference>
<sequence length="1816" mass="200470">MTDAVLIAYYRGRAMIEVRQNGGMAAIGLGSEAASEFLRDGVVVACDNSPESVTLSGDISSLQAMMRDIESAKPAVFVKQLRVEMAYHSYHMRGIGKDYGDLLDTMVVARKATVPFYSSVSGRLKMGHGVLGAAYWRSNLESPVLFNSAVNSYLKDNDTDTIFVEVGPHSTLAGPLRQIFKAANVNYDVSYASCLERRKNCSVSMLNLAGTLWQRDITLDLSILCPENEVLTDIPNYPWSRDTKYWNENRAVRQWRCREYPRHELLGTRIIESIDREPSWRVLLNLEDTPWIRDHRVGEDIVFPAAGYIAMAGEATRQLSSVSDYTMQNILISTALVMKEGETHEIVTSLKPSRLTDSLDSVWYDFSISSFSGTWLLHCSGQIKAGGAEEKSEIHQPLSRKISSPYHSLKSIGLNYGPCFQGLANITTRPGAKIAFGTILAPTAFIQDAYQLHPTSIDCCLQLFMLGASEGVSRRLDRLYVPTEIDYLYVGQADLSGDLQAIATATTVSTARINGHATVTTNDSKVVLSLEGGQFSSIENDVATTNNIAGAEIYYAPDIDLYNAESLIRPRGDSEMLSGWLSAEELCMLCMIEMMKRARPASLSLPHLEDFYSWIASQIEPLDEENHISSQSLKKGQAMNSGQRLEKIEQLSQEISSSKASAVSNLVKRVFDDWSQLVQGQVEPLEILLPDDGLTKFYNVLEGLTNYSDFFATLGHNNPGLRILEIGAGTGGTTSAILKALTTPNGTRMYGKYSYTDVSSGFFVAAKERFKEFANIEYSVLDISKDPISQGFPVEEFDLIIAANVLHATPNLNATLKNVRKLIAPSGRLYLQELSPSMMRPVNFIMGILPGWWLGANDGRSLEPFISTTRWDQELRKSGFLGTETVVLDNDAPYNLNANIIARPEPTITTNGYNRTISILGDPQNFQQLIRLFEHRGYDLQCYSTCDRLPANQDIISCLELSNPFFDDIDSANFAQFQKIARHLQNSRLLWLTKSSQNSCIDPRFSLVLGLARTLRAETSVDFNTLEIDKLDEKTFEHVVAVFDKIRHRHTDPTASEIDPDYEFVLSNGVVQVGRYHAVTVPSELPVPTEATAPKSLTIGKLGLLQSLSWEQRDVLPELGDDDVEVELRCVGLNFRDVLTCMGIVESSIGGLGLEASAIVRKLGKNVRDLAIGDRVMVFGSGCFSTKRNISSFLCAKIPDNVGDEEAATMPTVYSTVIHSLINLGGLQEGQTVLIHSACGGVGLAAIQLCRYLGAEVYVSAGNEEKVAYLQNQFDIPRNRIFHSRDDSFLSNLMRETNGKGVDLVLNSLSGELLHASWKCVAEGGRFIELGKRDFIGRGKLNMDIFEDNRAFFGVDLNRFTPKQCKPLLEKTAELLREGHIKPINPRKVFEYTEAEEAFRYMQKGIHIGKVLVKMPEPGEHINTRPLMTKIALHEHKTFILIGGLGGLGRAISTWMIERGARHFIYLSRSAGSEKDLPFIQELEAQKCSIQTIAGSVANMADVKRAIAAAKSPIGGILQMSMVLRDQLFAEHDFEDWRTVVDPKVKGTWNLHHALEGHDLDFFVLFSSISGIVGTKGQTAYAAANTFLDSFVLYRHGLGLPASAIDIGMMTEIGYVAETKALHGMVGAKALHALRETDLIDALQLSIASNSSVKKSTVPGIRNASSLVIGLRPTKPLDDPTDTTPWKHDRRMSLYHDVSSGPTQSTSSSNDNLRAFLGSVETTPSTLDSAASFEFLARLIGTQLYVFMMHPIEDLDFAQTLSGLGVDSLVTLEVRNWWKRSLGVDVSTLEILGAGTIEGLAKLAGEGLKRKYGESV</sequence>
<dbReference type="KEGG" id="glz:GLAREA_06269"/>
<keyword evidence="7" id="KW-0012">Acyltransferase</keyword>
<dbReference type="InterPro" id="IPR056501">
    <property type="entry name" value="NAD-bd_HRPKS_sdrA"/>
</dbReference>
<feature type="region of interest" description="C-terminal hotdog fold" evidence="8">
    <location>
        <begin position="400"/>
        <end position="544"/>
    </location>
</feature>
<dbReference type="GO" id="GO:0044550">
    <property type="term" value="P:secondary metabolite biosynthetic process"/>
    <property type="evidence" value="ECO:0007669"/>
    <property type="project" value="TreeGrafter"/>
</dbReference>
<dbReference type="Gene3D" id="3.30.70.3290">
    <property type="match status" value="1"/>
</dbReference>
<dbReference type="GO" id="GO:1901336">
    <property type="term" value="P:lactone biosynthetic process"/>
    <property type="evidence" value="ECO:0007669"/>
    <property type="project" value="UniProtKB-ARBA"/>
</dbReference>
<dbReference type="CDD" id="cd05274">
    <property type="entry name" value="KR_FAS_SDR_x"/>
    <property type="match status" value="1"/>
</dbReference>
<feature type="region of interest" description="N-terminal hotdog fold" evidence="8">
    <location>
        <begin position="263"/>
        <end position="390"/>
    </location>
</feature>
<dbReference type="Gene3D" id="1.10.1200.10">
    <property type="entry name" value="ACP-like"/>
    <property type="match status" value="1"/>
</dbReference>
<evidence type="ECO:0000256" key="1">
    <source>
        <dbReference type="ARBA" id="ARBA00022450"/>
    </source>
</evidence>
<dbReference type="InterPro" id="IPR016036">
    <property type="entry name" value="Malonyl_transacylase_ACP-bd"/>
</dbReference>
<dbReference type="HOGENOM" id="CLU_000022_31_0_1"/>
<proteinExistence type="predicted"/>
<evidence type="ECO:0000256" key="8">
    <source>
        <dbReference type="PROSITE-ProRule" id="PRU01363"/>
    </source>
</evidence>
<keyword evidence="2" id="KW-0597">Phosphoprotein</keyword>
<evidence type="ECO:0000256" key="2">
    <source>
        <dbReference type="ARBA" id="ARBA00022553"/>
    </source>
</evidence>
<evidence type="ECO:0000313" key="11">
    <source>
        <dbReference type="EMBL" id="EPE33257.1"/>
    </source>
</evidence>
<accession>S3D481</accession>
<organism evidence="11 12">
    <name type="scientific">Glarea lozoyensis (strain ATCC 20868 / MF5171)</name>
    <dbReference type="NCBI Taxonomy" id="1116229"/>
    <lineage>
        <taxon>Eukaryota</taxon>
        <taxon>Fungi</taxon>
        <taxon>Dikarya</taxon>
        <taxon>Ascomycota</taxon>
        <taxon>Pezizomycotina</taxon>
        <taxon>Leotiomycetes</taxon>
        <taxon>Helotiales</taxon>
        <taxon>Helotiaceae</taxon>
        <taxon>Glarea</taxon>
    </lineage>
</organism>
<dbReference type="InterPro" id="IPR049552">
    <property type="entry name" value="PKS_DH_N"/>
</dbReference>
<dbReference type="InterPro" id="IPR014043">
    <property type="entry name" value="Acyl_transferase_dom"/>
</dbReference>
<dbReference type="SMART" id="SM00829">
    <property type="entry name" value="PKS_ER"/>
    <property type="match status" value="1"/>
</dbReference>
<reference evidence="11 12" key="1">
    <citation type="journal article" date="2013" name="BMC Genomics">
        <title>Genomics-driven discovery of the pneumocandin biosynthetic gene cluster in the fungus Glarea lozoyensis.</title>
        <authorList>
            <person name="Chen L."/>
            <person name="Yue Q."/>
            <person name="Zhang X."/>
            <person name="Xiang M."/>
            <person name="Wang C."/>
            <person name="Li S."/>
            <person name="Che Y."/>
            <person name="Ortiz-Lopez F.J."/>
            <person name="Bills G.F."/>
            <person name="Liu X."/>
            <person name="An Z."/>
        </authorList>
    </citation>
    <scope>NUCLEOTIDE SEQUENCE [LARGE SCALE GENOMIC DNA]</scope>
    <source>
        <strain evidence="12">ATCC 20868 / MF5171</strain>
    </source>
</reference>
<dbReference type="InterPro" id="IPR011032">
    <property type="entry name" value="GroES-like_sf"/>
</dbReference>
<name>S3D481_GLAL2</name>
<dbReference type="Pfam" id="PF21089">
    <property type="entry name" value="PKS_DH_N"/>
    <property type="match status" value="1"/>
</dbReference>
<dbReference type="Pfam" id="PF23114">
    <property type="entry name" value="NAD-bd_HRPKS_sdrA"/>
    <property type="match status" value="1"/>
</dbReference>
<evidence type="ECO:0000256" key="3">
    <source>
        <dbReference type="ARBA" id="ARBA00022603"/>
    </source>
</evidence>